<dbReference type="Proteomes" id="UP001148838">
    <property type="component" value="Unassembled WGS sequence"/>
</dbReference>
<protein>
    <submittedName>
        <fullName evidence="1">Uncharacterized protein</fullName>
    </submittedName>
</protein>
<evidence type="ECO:0000313" key="1">
    <source>
        <dbReference type="EMBL" id="KAJ4429143.1"/>
    </source>
</evidence>
<organism evidence="1 2">
    <name type="scientific">Periplaneta americana</name>
    <name type="common">American cockroach</name>
    <name type="synonym">Blatta americana</name>
    <dbReference type="NCBI Taxonomy" id="6978"/>
    <lineage>
        <taxon>Eukaryota</taxon>
        <taxon>Metazoa</taxon>
        <taxon>Ecdysozoa</taxon>
        <taxon>Arthropoda</taxon>
        <taxon>Hexapoda</taxon>
        <taxon>Insecta</taxon>
        <taxon>Pterygota</taxon>
        <taxon>Neoptera</taxon>
        <taxon>Polyneoptera</taxon>
        <taxon>Dictyoptera</taxon>
        <taxon>Blattodea</taxon>
        <taxon>Blattoidea</taxon>
        <taxon>Blattidae</taxon>
        <taxon>Blattinae</taxon>
        <taxon>Periplaneta</taxon>
    </lineage>
</organism>
<name>A0ABQ8S5H2_PERAM</name>
<reference evidence="1 2" key="1">
    <citation type="journal article" date="2022" name="Allergy">
        <title>Genome assembly and annotation of Periplaneta americana reveal a comprehensive cockroach allergen profile.</title>
        <authorList>
            <person name="Wang L."/>
            <person name="Xiong Q."/>
            <person name="Saelim N."/>
            <person name="Wang L."/>
            <person name="Nong W."/>
            <person name="Wan A.T."/>
            <person name="Shi M."/>
            <person name="Liu X."/>
            <person name="Cao Q."/>
            <person name="Hui J.H.L."/>
            <person name="Sookrung N."/>
            <person name="Leung T.F."/>
            <person name="Tungtrongchitr A."/>
            <person name="Tsui S.K.W."/>
        </authorList>
    </citation>
    <scope>NUCLEOTIDE SEQUENCE [LARGE SCALE GENOMIC DNA]</scope>
    <source>
        <strain evidence="1">PWHHKU_190912</strain>
    </source>
</reference>
<gene>
    <name evidence="1" type="ORF">ANN_26144</name>
</gene>
<evidence type="ECO:0000313" key="2">
    <source>
        <dbReference type="Proteomes" id="UP001148838"/>
    </source>
</evidence>
<proteinExistence type="predicted"/>
<sequence>MRNSAQLSSEICENENPKKYRKVEGILTRVAAAKEVCNLIITQANTPFQFLDHLILSSLPCQEKFECYKRSFPENDLNVCVKLFSMLDKDKVKTELTVLYQRQEFRNISDAVKLLQFLLSENLQASFSEVVKLLRIAITIPMTTSEPERDLLLNVRHHSVRSYIASHLRKSKNLEVHEEVYCISEDGSRANRREDIVALNRQTKKAVILDPNVWFEKDVSQALAADQEKQVVYRPYVPHLSERYNAIDYTWEMRGLLFGARG</sequence>
<accession>A0ABQ8S5H2</accession>
<dbReference type="EMBL" id="JAJSOF020000036">
    <property type="protein sequence ID" value="KAJ4429143.1"/>
    <property type="molecule type" value="Genomic_DNA"/>
</dbReference>
<comment type="caution">
    <text evidence="1">The sequence shown here is derived from an EMBL/GenBank/DDBJ whole genome shotgun (WGS) entry which is preliminary data.</text>
</comment>
<keyword evidence="2" id="KW-1185">Reference proteome</keyword>